<keyword evidence="3" id="KW-1185">Reference proteome</keyword>
<dbReference type="PANTHER" id="PTHR42921:SF4">
    <property type="entry name" value="ACETOACETYL-COA SYNTHASE (AFU_ORTHOLOGUE AFUA_8G04770)"/>
    <property type="match status" value="1"/>
</dbReference>
<name>A0A4S2MIH3_9PEZI</name>
<dbReference type="PROSITE" id="PS00455">
    <property type="entry name" value="AMP_BINDING"/>
    <property type="match status" value="1"/>
</dbReference>
<dbReference type="Pfam" id="PF00501">
    <property type="entry name" value="AMP-binding"/>
    <property type="match status" value="1"/>
</dbReference>
<dbReference type="Gene3D" id="3.40.50.12780">
    <property type="entry name" value="N-terminal domain of ligase-like"/>
    <property type="match status" value="1"/>
</dbReference>
<dbReference type="GO" id="GO:0030729">
    <property type="term" value="F:acetoacetate-CoA ligase activity"/>
    <property type="evidence" value="ECO:0007669"/>
    <property type="project" value="InterPro"/>
</dbReference>
<dbReference type="InParanoid" id="A0A4S2MIH3"/>
<dbReference type="InterPro" id="IPR000873">
    <property type="entry name" value="AMP-dep_synth/lig_dom"/>
</dbReference>
<keyword evidence="2" id="KW-0436">Ligase</keyword>
<dbReference type="OrthoDB" id="10253869at2759"/>
<dbReference type="Gene3D" id="3.30.300.30">
    <property type="match status" value="1"/>
</dbReference>
<dbReference type="EMBL" id="ML220172">
    <property type="protein sequence ID" value="TGZ76592.1"/>
    <property type="molecule type" value="Genomic_DNA"/>
</dbReference>
<evidence type="ECO:0000313" key="3">
    <source>
        <dbReference type="Proteomes" id="UP000298138"/>
    </source>
</evidence>
<sequence>MSTAHPDDMPQLLWRHPDPESTAIAEFRDMVNRRRGKNLKTFEDIHKYSVTELTNFYHDVWDAVGMIYEGDNTFVVDETAPMDSNPEWFPNVRMNYTENVLFSPGRMHTNSRTTLGKEDDKPAVITVREGGTEESVLTWSQLRHRVGLISNALRAHGVKKGDRIAGVVSNSAEPMMWLLATVAIGAIYSSSATDMGTKGILDRMRQIEPSFIVMDDAAYYNQKVTDLRGKMAEIVDGLKDVGGFRGVVVLPRFEDRPADVTMVPNAIPYATFLSRAPNATLSFEQVPFRHPFFIAYSSGTTGMPKCIVHSGGGAILTARREILLHYMLDTSSTFLQFTTTGWIMYMAQFNALQTGARVVLYDGSPFQPTPEAYINVLARHRVTHLGTSPRYFHELQQRGIKPREVADLSAMQHVTSTGMVLASSLFHWFYDHGFPKHAQLNNITGGTDINAALATGNALDPLYDAGCHGLSTGHAVEVFKLIPDPVHGAVLGERAAPGEPGELVITRPFPSMPVKFWGPHGAKQYRDSYFSKYRHVWTQGDFCMIHPKTGNLIMLGRADGVLNPSGVRFGSSELYSVLETVFPTQIADSIAVGQRRERDPDESVVMWVQMQPGVRFTRKLVEEVKGAIARELSKRHVPRYIFECKEIPQTINGKKVEVPVKLAVCGKQFKVSATVRNPECVEFYKRFVEVEERWEEQVRAWGEKAKL</sequence>
<dbReference type="SUPFAM" id="SSF56801">
    <property type="entry name" value="Acetyl-CoA synthetase-like"/>
    <property type="match status" value="1"/>
</dbReference>
<dbReference type="PANTHER" id="PTHR42921">
    <property type="entry name" value="ACETOACETYL-COA SYNTHETASE"/>
    <property type="match status" value="1"/>
</dbReference>
<gene>
    <name evidence="2" type="ORF">EX30DRAFT_242972</name>
</gene>
<accession>A0A4S2MIH3</accession>
<dbReference type="Proteomes" id="UP000298138">
    <property type="component" value="Unassembled WGS sequence"/>
</dbReference>
<organism evidence="2 3">
    <name type="scientific">Ascodesmis nigricans</name>
    <dbReference type="NCBI Taxonomy" id="341454"/>
    <lineage>
        <taxon>Eukaryota</taxon>
        <taxon>Fungi</taxon>
        <taxon>Dikarya</taxon>
        <taxon>Ascomycota</taxon>
        <taxon>Pezizomycotina</taxon>
        <taxon>Pezizomycetes</taxon>
        <taxon>Pezizales</taxon>
        <taxon>Ascodesmidaceae</taxon>
        <taxon>Ascodesmis</taxon>
    </lineage>
</organism>
<dbReference type="STRING" id="341454.A0A4S2MIH3"/>
<evidence type="ECO:0000259" key="1">
    <source>
        <dbReference type="Pfam" id="PF00501"/>
    </source>
</evidence>
<proteinExistence type="predicted"/>
<dbReference type="GO" id="GO:0006629">
    <property type="term" value="P:lipid metabolic process"/>
    <property type="evidence" value="ECO:0007669"/>
    <property type="project" value="InterPro"/>
</dbReference>
<evidence type="ECO:0000313" key="2">
    <source>
        <dbReference type="EMBL" id="TGZ76592.1"/>
    </source>
</evidence>
<reference evidence="2 3" key="1">
    <citation type="submission" date="2019-04" db="EMBL/GenBank/DDBJ databases">
        <title>Comparative genomics and transcriptomics to analyze fruiting body development in filamentous ascomycetes.</title>
        <authorList>
            <consortium name="DOE Joint Genome Institute"/>
            <person name="Lutkenhaus R."/>
            <person name="Traeger S."/>
            <person name="Breuer J."/>
            <person name="Kuo A."/>
            <person name="Lipzen A."/>
            <person name="Pangilinan J."/>
            <person name="Dilworth D."/>
            <person name="Sandor L."/>
            <person name="Poggeler S."/>
            <person name="Barry K."/>
            <person name="Grigoriev I.V."/>
            <person name="Nowrousian M."/>
        </authorList>
    </citation>
    <scope>NUCLEOTIDE SEQUENCE [LARGE SCALE GENOMIC DNA]</scope>
    <source>
        <strain evidence="2 3">CBS 389.68</strain>
    </source>
</reference>
<protein>
    <submittedName>
        <fullName evidence="2">Acetoacetate-CoA ligase</fullName>
    </submittedName>
</protein>
<dbReference type="InterPro" id="IPR042099">
    <property type="entry name" value="ANL_N_sf"/>
</dbReference>
<dbReference type="AlphaFoldDB" id="A0A4S2MIH3"/>
<dbReference type="NCBIfam" id="TIGR01217">
    <property type="entry name" value="ac_ac_CoA_syn"/>
    <property type="match status" value="1"/>
</dbReference>
<dbReference type="InterPro" id="IPR005914">
    <property type="entry name" value="Acac_CoA_synth"/>
</dbReference>
<dbReference type="InterPro" id="IPR020845">
    <property type="entry name" value="AMP-binding_CS"/>
</dbReference>
<feature type="domain" description="AMP-dependent synthetase/ligase" evidence="1">
    <location>
        <begin position="117"/>
        <end position="508"/>
    </location>
</feature>
<dbReference type="InterPro" id="IPR045851">
    <property type="entry name" value="AMP-bd_C_sf"/>
</dbReference>